<evidence type="ECO:0000313" key="3">
    <source>
        <dbReference type="EMBL" id="KAH7550307.1"/>
    </source>
</evidence>
<protein>
    <recommendedName>
        <fullName evidence="5">F-box domain-containing protein</fullName>
    </recommendedName>
</protein>
<keyword evidence="4" id="KW-1185">Reference proteome</keyword>
<comment type="caution">
    <text evidence="3">The sequence shown here is derived from an EMBL/GenBank/DDBJ whole genome shotgun (WGS) entry which is preliminary data.</text>
</comment>
<accession>A0ABQ8H8T0</accession>
<evidence type="ECO:0008006" key="5">
    <source>
        <dbReference type="Google" id="ProtNLM"/>
    </source>
</evidence>
<dbReference type="EMBL" id="JAFEMO010000013">
    <property type="protein sequence ID" value="KAH7550307.1"/>
    <property type="molecule type" value="Genomic_DNA"/>
</dbReference>
<reference evidence="3 4" key="1">
    <citation type="submission" date="2021-02" db="EMBL/GenBank/DDBJ databases">
        <title>Plant Genome Project.</title>
        <authorList>
            <person name="Zhang R.-G."/>
        </authorList>
    </citation>
    <scope>NUCLEOTIDE SEQUENCE [LARGE SCALE GENOMIC DNA]</scope>
    <source>
        <tissue evidence="3">Leaves</tissue>
    </source>
</reference>
<dbReference type="Pfam" id="PF03478">
    <property type="entry name" value="Beta-prop_KIB1-4"/>
    <property type="match status" value="1"/>
</dbReference>
<proteinExistence type="predicted"/>
<dbReference type="Pfam" id="PF00646">
    <property type="entry name" value="F-box"/>
    <property type="match status" value="1"/>
</dbReference>
<dbReference type="Proteomes" id="UP000827721">
    <property type="component" value="Unassembled WGS sequence"/>
</dbReference>
<gene>
    <name evidence="3" type="ORF">JRO89_XS13G0169000</name>
</gene>
<dbReference type="InterPro" id="IPR005174">
    <property type="entry name" value="KIB1-4_b-propeller"/>
</dbReference>
<dbReference type="InterPro" id="IPR001810">
    <property type="entry name" value="F-box_dom"/>
</dbReference>
<dbReference type="PANTHER" id="PTHR44259:SF108">
    <property type="entry name" value="F-BOX PROTEIN SKIP23-LIKE"/>
    <property type="match status" value="1"/>
</dbReference>
<dbReference type="PANTHER" id="PTHR44259">
    <property type="entry name" value="OS07G0183000 PROTEIN-RELATED"/>
    <property type="match status" value="1"/>
</dbReference>
<evidence type="ECO:0000259" key="2">
    <source>
        <dbReference type="Pfam" id="PF03478"/>
    </source>
</evidence>
<feature type="domain" description="F-box" evidence="1">
    <location>
        <begin position="3"/>
        <end position="44"/>
    </location>
</feature>
<dbReference type="InterPro" id="IPR050942">
    <property type="entry name" value="F-box_BR-signaling"/>
</dbReference>
<name>A0ABQ8H8T0_9ROSI</name>
<evidence type="ECO:0000259" key="1">
    <source>
        <dbReference type="Pfam" id="PF00646"/>
    </source>
</evidence>
<organism evidence="3 4">
    <name type="scientific">Xanthoceras sorbifolium</name>
    <dbReference type="NCBI Taxonomy" id="99658"/>
    <lineage>
        <taxon>Eukaryota</taxon>
        <taxon>Viridiplantae</taxon>
        <taxon>Streptophyta</taxon>
        <taxon>Embryophyta</taxon>
        <taxon>Tracheophyta</taxon>
        <taxon>Spermatophyta</taxon>
        <taxon>Magnoliopsida</taxon>
        <taxon>eudicotyledons</taxon>
        <taxon>Gunneridae</taxon>
        <taxon>Pentapetalae</taxon>
        <taxon>rosids</taxon>
        <taxon>malvids</taxon>
        <taxon>Sapindales</taxon>
        <taxon>Sapindaceae</taxon>
        <taxon>Xanthoceroideae</taxon>
        <taxon>Xanthoceras</taxon>
    </lineage>
</organism>
<evidence type="ECO:0000313" key="4">
    <source>
        <dbReference type="Proteomes" id="UP000827721"/>
    </source>
</evidence>
<feature type="domain" description="KIB1-4 beta-propeller" evidence="2">
    <location>
        <begin position="66"/>
        <end position="162"/>
    </location>
</feature>
<sequence>MNWSELNLDLLEEIARRIKLYDDFVAFSIVCSLCRSAAVKENFRFMSSHIPLLMLPSKGCSNSCGFFDLPKGMTRSILLPECDGKKCFSSKGWLITIDLDWNMSLLNPFSRVQIELSHMEMFENWEDLETLNMQVSFISKCALSMNLSLRADYILMVIYGGQIANLPIEFVKYKTKIYLVESVGALLVVTREAIEEETIFQIFVKYPEANLIVYTLRTIIKRATVFYPKEEERI</sequence>